<gene>
    <name evidence="11" type="primary">Aste57867_23879</name>
    <name evidence="10" type="ORF">As57867_023806</name>
    <name evidence="11" type="ORF">ASTE57867_23879</name>
</gene>
<evidence type="ECO:0000256" key="1">
    <source>
        <dbReference type="ARBA" id="ARBA00022553"/>
    </source>
</evidence>
<protein>
    <submittedName>
        <fullName evidence="11">Aste57867_23879 protein</fullName>
    </submittedName>
</protein>
<dbReference type="Proteomes" id="UP000332933">
    <property type="component" value="Unassembled WGS sequence"/>
</dbReference>
<dbReference type="Pfam" id="PF04438">
    <property type="entry name" value="zf-HIT"/>
    <property type="match status" value="1"/>
</dbReference>
<comment type="function">
    <text evidence="5">Required for box C/D snoRNAs accumulation involved in snoRNA processing, snoRNA transport to the nucleolus and ribosome biogenesis.</text>
</comment>
<keyword evidence="1" id="KW-0597">Phosphoprotein</keyword>
<feature type="region of interest" description="Disordered" evidence="8">
    <location>
        <begin position="1"/>
        <end position="45"/>
    </location>
</feature>
<feature type="domain" description="HIT-type" evidence="9">
    <location>
        <begin position="59"/>
        <end position="99"/>
    </location>
</feature>
<evidence type="ECO:0000259" key="9">
    <source>
        <dbReference type="PROSITE" id="PS51083"/>
    </source>
</evidence>
<dbReference type="PANTHER" id="PTHR13483:SF3">
    <property type="entry name" value="BOX C_D SNORNA PROTEIN 1"/>
    <property type="match status" value="1"/>
</dbReference>
<dbReference type="InterPro" id="IPR057721">
    <property type="entry name" value="BCD1_alpha/beta"/>
</dbReference>
<dbReference type="GO" id="GO:0070761">
    <property type="term" value="C:pre-snoRNP complex"/>
    <property type="evidence" value="ECO:0007669"/>
    <property type="project" value="TreeGrafter"/>
</dbReference>
<evidence type="ECO:0000313" key="12">
    <source>
        <dbReference type="Proteomes" id="UP000332933"/>
    </source>
</evidence>
<dbReference type="EMBL" id="CAADRA010007346">
    <property type="protein sequence ID" value="VFU00522.1"/>
    <property type="molecule type" value="Genomic_DNA"/>
</dbReference>
<sequence>MSGPTLIPDDAAGVTVTEDMQMEAEPSPSATDDTPHLSITSSADESAGKRKRAADAVVCVICANADIKYRCPRCERITCSLACCLAHKKNVRVHHAFECDGKRDRTKYIPMAEFQDADISSDFFFLQEISRSTSAVHLDVAVKPPPPPKRSKKQHHHHSSTLTVNPELPSDYLRRFPASVQSFVQQAKKRGIAVHLHAPGMSKHKANTSYYNSKENCLYWRLEVQFAASAVRVVEPKWAESKSLHDVVDKHLSLAAENIPLRTQLKTYCKHDPMTAWLFLLRKEFVAASTPLYYELDATKSLAENFRHLDVLEYPVVLVDLQANREQYAFARRAIEEVQAPVTLVEEIKPVGDVDVATTIS</sequence>
<accession>A0A485LNZ8</accession>
<evidence type="ECO:0000256" key="2">
    <source>
        <dbReference type="ARBA" id="ARBA00022723"/>
    </source>
</evidence>
<feature type="compositionally biased region" description="Polar residues" evidence="8">
    <location>
        <begin position="28"/>
        <end position="44"/>
    </location>
</feature>
<organism evidence="11 12">
    <name type="scientific">Aphanomyces stellatus</name>
    <dbReference type="NCBI Taxonomy" id="120398"/>
    <lineage>
        <taxon>Eukaryota</taxon>
        <taxon>Sar</taxon>
        <taxon>Stramenopiles</taxon>
        <taxon>Oomycota</taxon>
        <taxon>Saprolegniomycetes</taxon>
        <taxon>Saprolegniales</taxon>
        <taxon>Verrucalvaceae</taxon>
        <taxon>Aphanomyces</taxon>
    </lineage>
</organism>
<evidence type="ECO:0000313" key="10">
    <source>
        <dbReference type="EMBL" id="KAF0684149.1"/>
    </source>
</evidence>
<evidence type="ECO:0000256" key="7">
    <source>
        <dbReference type="PROSITE-ProRule" id="PRU00453"/>
    </source>
</evidence>
<dbReference type="InterPro" id="IPR051639">
    <property type="entry name" value="BCD1"/>
</dbReference>
<keyword evidence="4" id="KW-0862">Zinc</keyword>
<dbReference type="GO" id="GO:0005634">
    <property type="term" value="C:nucleus"/>
    <property type="evidence" value="ECO:0007669"/>
    <property type="project" value="TreeGrafter"/>
</dbReference>
<dbReference type="InterPro" id="IPR007529">
    <property type="entry name" value="Znf_HIT"/>
</dbReference>
<dbReference type="GO" id="GO:0008270">
    <property type="term" value="F:zinc ion binding"/>
    <property type="evidence" value="ECO:0007669"/>
    <property type="project" value="UniProtKB-UniRule"/>
</dbReference>
<reference evidence="10" key="2">
    <citation type="submission" date="2019-06" db="EMBL/GenBank/DDBJ databases">
        <title>Genomics analysis of Aphanomyces spp. identifies a new class of oomycete effector associated with host adaptation.</title>
        <authorList>
            <person name="Gaulin E."/>
        </authorList>
    </citation>
    <scope>NUCLEOTIDE SEQUENCE</scope>
    <source>
        <strain evidence="10">CBS 578.67</strain>
    </source>
</reference>
<dbReference type="SUPFAM" id="SSF144232">
    <property type="entry name" value="HIT/MYND zinc finger-like"/>
    <property type="match status" value="1"/>
</dbReference>
<dbReference type="GO" id="GO:0000492">
    <property type="term" value="P:box C/D snoRNP assembly"/>
    <property type="evidence" value="ECO:0007669"/>
    <property type="project" value="TreeGrafter"/>
</dbReference>
<evidence type="ECO:0000256" key="6">
    <source>
        <dbReference type="ARBA" id="ARBA00049654"/>
    </source>
</evidence>
<feature type="region of interest" description="Disordered" evidence="8">
    <location>
        <begin position="141"/>
        <end position="165"/>
    </location>
</feature>
<dbReference type="Pfam" id="PF25790">
    <property type="entry name" value="BCD1"/>
    <property type="match status" value="1"/>
</dbReference>
<dbReference type="OrthoDB" id="272357at2759"/>
<dbReference type="GO" id="GO:0000463">
    <property type="term" value="P:maturation of LSU-rRNA from tricistronic rRNA transcript (SSU-rRNA, 5.8S rRNA, LSU-rRNA)"/>
    <property type="evidence" value="ECO:0007669"/>
    <property type="project" value="TreeGrafter"/>
</dbReference>
<evidence type="ECO:0000256" key="4">
    <source>
        <dbReference type="ARBA" id="ARBA00022833"/>
    </source>
</evidence>
<dbReference type="GO" id="GO:0048254">
    <property type="term" value="P:snoRNA localization"/>
    <property type="evidence" value="ECO:0007669"/>
    <property type="project" value="TreeGrafter"/>
</dbReference>
<dbReference type="PROSITE" id="PS51083">
    <property type="entry name" value="ZF_HIT"/>
    <property type="match status" value="1"/>
</dbReference>
<reference evidence="11 12" key="1">
    <citation type="submission" date="2019-03" db="EMBL/GenBank/DDBJ databases">
        <authorList>
            <person name="Gaulin E."/>
            <person name="Dumas B."/>
        </authorList>
    </citation>
    <scope>NUCLEOTIDE SEQUENCE [LARGE SCALE GENOMIC DNA]</scope>
    <source>
        <strain evidence="11">CBS 568.67</strain>
    </source>
</reference>
<keyword evidence="12" id="KW-1185">Reference proteome</keyword>
<dbReference type="PANTHER" id="PTHR13483">
    <property type="entry name" value="BOX C_D SNORNA PROTEIN 1-RELATED"/>
    <property type="match status" value="1"/>
</dbReference>
<dbReference type="AlphaFoldDB" id="A0A485LNZ8"/>
<keyword evidence="2" id="KW-0479">Metal-binding</keyword>
<comment type="similarity">
    <text evidence="6">Belongs to the BCD1 family.</text>
</comment>
<evidence type="ECO:0000256" key="8">
    <source>
        <dbReference type="SAM" id="MobiDB-lite"/>
    </source>
</evidence>
<evidence type="ECO:0000256" key="5">
    <source>
        <dbReference type="ARBA" id="ARBA00049598"/>
    </source>
</evidence>
<feature type="compositionally biased region" description="Basic residues" evidence="8">
    <location>
        <begin position="149"/>
        <end position="159"/>
    </location>
</feature>
<evidence type="ECO:0000313" key="11">
    <source>
        <dbReference type="EMBL" id="VFU00522.1"/>
    </source>
</evidence>
<dbReference type="EMBL" id="VJMH01007320">
    <property type="protein sequence ID" value="KAF0684149.1"/>
    <property type="molecule type" value="Genomic_DNA"/>
</dbReference>
<name>A0A485LNZ8_9STRA</name>
<keyword evidence="3 7" id="KW-0863">Zinc-finger</keyword>
<proteinExistence type="inferred from homology"/>
<evidence type="ECO:0000256" key="3">
    <source>
        <dbReference type="ARBA" id="ARBA00022771"/>
    </source>
</evidence>
<dbReference type="Gene3D" id="3.30.60.190">
    <property type="match status" value="1"/>
</dbReference>
<dbReference type="CDD" id="cd23023">
    <property type="entry name" value="zf-HIT_BCD1"/>
    <property type="match status" value="1"/>
</dbReference>